<dbReference type="Proteomes" id="UP000177622">
    <property type="component" value="Unassembled WGS sequence"/>
</dbReference>
<gene>
    <name evidence="2" type="ORF">PENARI_c129G05728</name>
</gene>
<comment type="caution">
    <text evidence="2">The sequence shown here is derived from an EMBL/GenBank/DDBJ whole genome shotgun (WGS) entry which is preliminary data.</text>
</comment>
<keyword evidence="3" id="KW-1185">Reference proteome</keyword>
<feature type="region of interest" description="Disordered" evidence="1">
    <location>
        <begin position="1"/>
        <end position="58"/>
    </location>
</feature>
<dbReference type="GeneID" id="34582693"/>
<protein>
    <submittedName>
        <fullName evidence="2">Uncharacterized protein</fullName>
    </submittedName>
</protein>
<dbReference type="AlphaFoldDB" id="A0A1F5L0E8"/>
<dbReference type="OrthoDB" id="273917at2759"/>
<proteinExistence type="predicted"/>
<dbReference type="STRING" id="1835702.A0A1F5L0E8"/>
<name>A0A1F5L0E8_PENAI</name>
<dbReference type="RefSeq" id="XP_022482186.1">
    <property type="nucleotide sequence ID" value="XM_022637959.1"/>
</dbReference>
<feature type="compositionally biased region" description="Polar residues" evidence="1">
    <location>
        <begin position="97"/>
        <end position="110"/>
    </location>
</feature>
<evidence type="ECO:0000313" key="2">
    <source>
        <dbReference type="EMBL" id="OGE46718.1"/>
    </source>
</evidence>
<organism evidence="2 3">
    <name type="scientific">Penicillium arizonense</name>
    <dbReference type="NCBI Taxonomy" id="1835702"/>
    <lineage>
        <taxon>Eukaryota</taxon>
        <taxon>Fungi</taxon>
        <taxon>Dikarya</taxon>
        <taxon>Ascomycota</taxon>
        <taxon>Pezizomycotina</taxon>
        <taxon>Eurotiomycetes</taxon>
        <taxon>Eurotiomycetidae</taxon>
        <taxon>Eurotiales</taxon>
        <taxon>Aspergillaceae</taxon>
        <taxon>Penicillium</taxon>
    </lineage>
</organism>
<evidence type="ECO:0000313" key="3">
    <source>
        <dbReference type="Proteomes" id="UP000177622"/>
    </source>
</evidence>
<accession>A0A1F5L0E8</accession>
<dbReference type="EMBL" id="LXJU01000129">
    <property type="protein sequence ID" value="OGE46718.1"/>
    <property type="molecule type" value="Genomic_DNA"/>
</dbReference>
<reference evidence="2 3" key="1">
    <citation type="journal article" date="2016" name="Sci. Rep.">
        <title>Penicillium arizonense, a new, genome sequenced fungal species, reveals a high chemical diversity in secreted metabolites.</title>
        <authorList>
            <person name="Grijseels S."/>
            <person name="Nielsen J.C."/>
            <person name="Randelovic M."/>
            <person name="Nielsen J."/>
            <person name="Nielsen K.F."/>
            <person name="Workman M."/>
            <person name="Frisvad J.C."/>
        </authorList>
    </citation>
    <scope>NUCLEOTIDE SEQUENCE [LARGE SCALE GENOMIC DNA]</scope>
    <source>
        <strain evidence="2 3">CBS 141311</strain>
    </source>
</reference>
<feature type="region of interest" description="Disordered" evidence="1">
    <location>
        <begin position="97"/>
        <end position="121"/>
    </location>
</feature>
<evidence type="ECO:0000256" key="1">
    <source>
        <dbReference type="SAM" id="MobiDB-lite"/>
    </source>
</evidence>
<sequence>MDTSDDAPNTEGPRKKRAMGLDEPQDTTLSPPPCPSAQGRSNPDPCTALPPPSKQMDNRFDIVRLIRKARLGNAAKADETDELRVNLDFVSLGMISESQPQSNAPENTANIAPKRPAGQKMSGDHCLKSWARLDLNLLRLPYALDHEIVSFYDWAKPQEIENIVR</sequence>